<dbReference type="OrthoDB" id="3268236at2"/>
<dbReference type="EMBL" id="PVTL01000001">
    <property type="protein sequence ID" value="PRY70263.1"/>
    <property type="molecule type" value="Genomic_DNA"/>
</dbReference>
<gene>
    <name evidence="1" type="ORF">B0I08_101393</name>
</gene>
<sequence>MTDPTNSTPDSQNPTPVPVAALPEVGSVPLLAALIARDVEAIGRALRMDYVVVPLLRREDGTVDTRVFGRASSTPDNPEWALCLFSSTETLAAFIGEVPDREFALQRGSSLAPFLAEQVESLSAVSFDPASPHAMTASPADVLEILQPRPEDDEVAWATSGADDARSLPDFPADGDATASRVAGFDLALSGDWFLVNLLDEVEREKQIAALIDRQLKKVKAAPVLRAELAAWLTESCVRAAAGGAQFLAYLLQRSKKGALALNVVLYWQELGPAVSTISHLDRMGDKLHRSLTEGAQLVGADTPGGPLLRHSRTIAGPGELGAGNVPLLLTDYWLEFPDHRGLCLVAFSSPVIAQADLLLTLTDNIVLSGAWVVDTPAEELPE</sequence>
<name>A0A2T0VJ69_9MICO</name>
<proteinExistence type="predicted"/>
<evidence type="ECO:0000313" key="1">
    <source>
        <dbReference type="EMBL" id="PRY70263.1"/>
    </source>
</evidence>
<evidence type="ECO:0008006" key="3">
    <source>
        <dbReference type="Google" id="ProtNLM"/>
    </source>
</evidence>
<evidence type="ECO:0000313" key="2">
    <source>
        <dbReference type="Proteomes" id="UP000237983"/>
    </source>
</evidence>
<dbReference type="RefSeq" id="WP_106209255.1">
    <property type="nucleotide sequence ID" value="NZ_PVTL01000001.1"/>
</dbReference>
<reference evidence="1 2" key="1">
    <citation type="submission" date="2018-03" db="EMBL/GenBank/DDBJ databases">
        <title>Genomic Encyclopedia of Type Strains, Phase III (KMG-III): the genomes of soil and plant-associated and newly described type strains.</title>
        <authorList>
            <person name="Whitman W."/>
        </authorList>
    </citation>
    <scope>NUCLEOTIDE SEQUENCE [LARGE SCALE GENOMIC DNA]</scope>
    <source>
        <strain evidence="1 2">CGMCC 1.12484</strain>
    </source>
</reference>
<keyword evidence="2" id="KW-1185">Reference proteome</keyword>
<dbReference type="AlphaFoldDB" id="A0A2T0VJ69"/>
<protein>
    <recommendedName>
        <fullName evidence="3">Type III secretion system (T3SS) SseB-like protein</fullName>
    </recommendedName>
</protein>
<dbReference type="Proteomes" id="UP000237983">
    <property type="component" value="Unassembled WGS sequence"/>
</dbReference>
<accession>A0A2T0VJ69</accession>
<organism evidence="1 2">
    <name type="scientific">Glaciihabitans tibetensis</name>
    <dbReference type="NCBI Taxonomy" id="1266600"/>
    <lineage>
        <taxon>Bacteria</taxon>
        <taxon>Bacillati</taxon>
        <taxon>Actinomycetota</taxon>
        <taxon>Actinomycetes</taxon>
        <taxon>Micrococcales</taxon>
        <taxon>Microbacteriaceae</taxon>
        <taxon>Glaciihabitans</taxon>
    </lineage>
</organism>
<comment type="caution">
    <text evidence="1">The sequence shown here is derived from an EMBL/GenBank/DDBJ whole genome shotgun (WGS) entry which is preliminary data.</text>
</comment>